<proteinExistence type="predicted"/>
<organism evidence="3 4">
    <name type="scientific">Phyllobacterium phragmitis</name>
    <dbReference type="NCBI Taxonomy" id="2670329"/>
    <lineage>
        <taxon>Bacteria</taxon>
        <taxon>Pseudomonadati</taxon>
        <taxon>Pseudomonadota</taxon>
        <taxon>Alphaproteobacteria</taxon>
        <taxon>Hyphomicrobiales</taxon>
        <taxon>Phyllobacteriaceae</taxon>
        <taxon>Phyllobacterium</taxon>
    </lineage>
</organism>
<comment type="caution">
    <text evidence="3">The sequence shown here is derived from an EMBL/GenBank/DDBJ whole genome shotgun (WGS) entry which is preliminary data.</text>
</comment>
<evidence type="ECO:0000256" key="1">
    <source>
        <dbReference type="SAM" id="Phobius"/>
    </source>
</evidence>
<protein>
    <submittedName>
        <fullName evidence="3">Acetylmuramidase</fullName>
    </submittedName>
</protein>
<evidence type="ECO:0000313" key="4">
    <source>
        <dbReference type="Proteomes" id="UP000239434"/>
    </source>
</evidence>
<dbReference type="Proteomes" id="UP000239434">
    <property type="component" value="Unassembled WGS sequence"/>
</dbReference>
<keyword evidence="1" id="KW-0472">Membrane</keyword>
<dbReference type="AlphaFoldDB" id="A0A2S9IPJ4"/>
<dbReference type="SUPFAM" id="SSF53955">
    <property type="entry name" value="Lysozyme-like"/>
    <property type="match status" value="1"/>
</dbReference>
<name>A0A2S9IPJ4_9HYPH</name>
<gene>
    <name evidence="3" type="ORF">C5748_16660</name>
</gene>
<dbReference type="EMBL" id="PVBR01000012">
    <property type="protein sequence ID" value="PRD42412.1"/>
    <property type="molecule type" value="Genomic_DNA"/>
</dbReference>
<keyword evidence="1" id="KW-0812">Transmembrane</keyword>
<dbReference type="RefSeq" id="WP_105743051.1">
    <property type="nucleotide sequence ID" value="NZ_PVBR01000012.1"/>
</dbReference>
<dbReference type="InterPro" id="IPR008565">
    <property type="entry name" value="TtsA-like_GH18_dom"/>
</dbReference>
<evidence type="ECO:0000313" key="3">
    <source>
        <dbReference type="EMBL" id="PRD42412.1"/>
    </source>
</evidence>
<feature type="domain" description="TtsA-like Glycoside hydrolase family 108" evidence="2">
    <location>
        <begin position="11"/>
        <end position="94"/>
    </location>
</feature>
<dbReference type="Pfam" id="PF05838">
    <property type="entry name" value="Glyco_hydro_108"/>
    <property type="match status" value="1"/>
</dbReference>
<feature type="transmembrane region" description="Helical" evidence="1">
    <location>
        <begin position="227"/>
        <end position="245"/>
    </location>
</feature>
<dbReference type="Gene3D" id="1.20.141.10">
    <property type="entry name" value="Chitosanase, subunit A, domain 1"/>
    <property type="match status" value="1"/>
</dbReference>
<reference evidence="3 4" key="1">
    <citation type="submission" date="2018-02" db="EMBL/GenBank/DDBJ databases">
        <title>The draft genome of Phyllobacterium sp. 1N-3.</title>
        <authorList>
            <person name="Liu L."/>
            <person name="Li L."/>
            <person name="Zhang X."/>
            <person name="Wang T."/>
            <person name="Liang L."/>
        </authorList>
    </citation>
    <scope>NUCLEOTIDE SEQUENCE [LARGE SCALE GENOMIC DNA]</scope>
    <source>
        <strain evidence="3 4">1N-3</strain>
    </source>
</reference>
<dbReference type="InterPro" id="IPR023346">
    <property type="entry name" value="Lysozyme-like_dom_sf"/>
</dbReference>
<evidence type="ECO:0000259" key="2">
    <source>
        <dbReference type="Pfam" id="PF05838"/>
    </source>
</evidence>
<accession>A0A2S9IPJ4</accession>
<keyword evidence="4" id="KW-1185">Reference proteome</keyword>
<keyword evidence="1" id="KW-1133">Transmembrane helix</keyword>
<dbReference type="CDD" id="cd13926">
    <property type="entry name" value="N-acetylmuramidase_GH108"/>
    <property type="match status" value="1"/>
</dbReference>
<sequence length="252" mass="26682">MAQDTFPKCVRYVFEEEGGYADNPADPGGPTNMGITLRTLSAWKGHTVSPDEVKALSKAEATKIYKVQYWDKVDGDALPAGLDYAVFDFAVNSGPARAAITLQEIVGAAPDGVIGLQTIRAVESHNVADVINTLCDKRQAWLQTLMGASTFGTGWNSRVDRVRSRALALVKSGGRHAVAASDVATAKANQSDTSVSSILTKPEALGSLGSVATGLAAIATGRGPVQYALAAVMIVFALVGVWYFIRRIRNEP</sequence>